<evidence type="ECO:0000313" key="2">
    <source>
        <dbReference type="Proteomes" id="UP000735302"/>
    </source>
</evidence>
<keyword evidence="2" id="KW-1185">Reference proteome</keyword>
<organism evidence="1 2">
    <name type="scientific">Plakobranchus ocellatus</name>
    <dbReference type="NCBI Taxonomy" id="259542"/>
    <lineage>
        <taxon>Eukaryota</taxon>
        <taxon>Metazoa</taxon>
        <taxon>Spiralia</taxon>
        <taxon>Lophotrochozoa</taxon>
        <taxon>Mollusca</taxon>
        <taxon>Gastropoda</taxon>
        <taxon>Heterobranchia</taxon>
        <taxon>Euthyneura</taxon>
        <taxon>Panpulmonata</taxon>
        <taxon>Sacoglossa</taxon>
        <taxon>Placobranchoidea</taxon>
        <taxon>Plakobranchidae</taxon>
        <taxon>Plakobranchus</taxon>
    </lineage>
</organism>
<proteinExistence type="predicted"/>
<dbReference type="Proteomes" id="UP000735302">
    <property type="component" value="Unassembled WGS sequence"/>
</dbReference>
<name>A0AAV4B8Z3_9GAST</name>
<comment type="caution">
    <text evidence="1">The sequence shown here is derived from an EMBL/GenBank/DDBJ whole genome shotgun (WGS) entry which is preliminary data.</text>
</comment>
<sequence length="238" mass="26593">MNCIPSLASPSRKSKILSKGYAYDDEDDDYDNDEASLTERYTQCGTTNSRFQAATRFIRVVIRKGQKVEMKGEVGRGIQHITPFLGNKALGVPWDVLALDLSRNRKHEMRNAEPRLQKYASIFFIRKSNKAVFCLLRRSFIIDFLPICITVPDMCGTCDFDSEAYILIPHDDTHKSTVGGTSSISPKMPTTVSLLSKIPPPTFNKHIEKCPALPSMVLVQSTSPQGTPSAPPLFHKRT</sequence>
<evidence type="ECO:0000313" key="1">
    <source>
        <dbReference type="EMBL" id="GFO16579.1"/>
    </source>
</evidence>
<protein>
    <submittedName>
        <fullName evidence="1">Uncharacterized protein</fullName>
    </submittedName>
</protein>
<gene>
    <name evidence="1" type="ORF">PoB_004308400</name>
</gene>
<dbReference type="AlphaFoldDB" id="A0AAV4B8Z3"/>
<reference evidence="1 2" key="1">
    <citation type="journal article" date="2021" name="Elife">
        <title>Chloroplast acquisition without the gene transfer in kleptoplastic sea slugs, Plakobranchus ocellatus.</title>
        <authorList>
            <person name="Maeda T."/>
            <person name="Takahashi S."/>
            <person name="Yoshida T."/>
            <person name="Shimamura S."/>
            <person name="Takaki Y."/>
            <person name="Nagai Y."/>
            <person name="Toyoda A."/>
            <person name="Suzuki Y."/>
            <person name="Arimoto A."/>
            <person name="Ishii H."/>
            <person name="Satoh N."/>
            <person name="Nishiyama T."/>
            <person name="Hasebe M."/>
            <person name="Maruyama T."/>
            <person name="Minagawa J."/>
            <person name="Obokata J."/>
            <person name="Shigenobu S."/>
        </authorList>
    </citation>
    <scope>NUCLEOTIDE SEQUENCE [LARGE SCALE GENOMIC DNA]</scope>
</reference>
<accession>A0AAV4B8Z3</accession>
<dbReference type="EMBL" id="BLXT01004673">
    <property type="protein sequence ID" value="GFO16579.1"/>
    <property type="molecule type" value="Genomic_DNA"/>
</dbReference>